<proteinExistence type="predicted"/>
<organism evidence="1 2">
    <name type="scientific">Subtercola lobariae</name>
    <dbReference type="NCBI Taxonomy" id="1588641"/>
    <lineage>
        <taxon>Bacteria</taxon>
        <taxon>Bacillati</taxon>
        <taxon>Actinomycetota</taxon>
        <taxon>Actinomycetes</taxon>
        <taxon>Micrococcales</taxon>
        <taxon>Microbacteriaceae</taxon>
        <taxon>Subtercola</taxon>
    </lineage>
</organism>
<name>A0A917B300_9MICO</name>
<accession>A0A917B300</accession>
<reference evidence="1 2" key="1">
    <citation type="journal article" date="2014" name="Int. J. Syst. Evol. Microbiol.">
        <title>Complete genome sequence of Corynebacterium casei LMG S-19264T (=DSM 44701T), isolated from a smear-ripened cheese.</title>
        <authorList>
            <consortium name="US DOE Joint Genome Institute (JGI-PGF)"/>
            <person name="Walter F."/>
            <person name="Albersmeier A."/>
            <person name="Kalinowski J."/>
            <person name="Ruckert C."/>
        </authorList>
    </citation>
    <scope>NUCLEOTIDE SEQUENCE [LARGE SCALE GENOMIC DNA]</scope>
    <source>
        <strain evidence="1 2">CGMCC 1.12976</strain>
    </source>
</reference>
<dbReference type="Proteomes" id="UP000598775">
    <property type="component" value="Unassembled WGS sequence"/>
</dbReference>
<dbReference type="AlphaFoldDB" id="A0A917B300"/>
<dbReference type="RefSeq" id="WP_188673404.1">
    <property type="nucleotide sequence ID" value="NZ_BMGP01000001.1"/>
</dbReference>
<gene>
    <name evidence="1" type="ORF">GCM10011399_05940</name>
</gene>
<evidence type="ECO:0000313" key="1">
    <source>
        <dbReference type="EMBL" id="GGF14861.1"/>
    </source>
</evidence>
<sequence>MKIEPLVKLVNEALAAQGGGPFIQGPFVEADTDRDANESVVTGKMHKRDLSLLFHVNSGKTENAYTVSLRDDATGIHLGSGEGQSTFADAISAYHWNAALTELNELA</sequence>
<keyword evidence="2" id="KW-1185">Reference proteome</keyword>
<protein>
    <submittedName>
        <fullName evidence="1">Uncharacterized protein</fullName>
    </submittedName>
</protein>
<evidence type="ECO:0000313" key="2">
    <source>
        <dbReference type="Proteomes" id="UP000598775"/>
    </source>
</evidence>
<comment type="caution">
    <text evidence="1">The sequence shown here is derived from an EMBL/GenBank/DDBJ whole genome shotgun (WGS) entry which is preliminary data.</text>
</comment>
<dbReference type="EMBL" id="BMGP01000001">
    <property type="protein sequence ID" value="GGF14861.1"/>
    <property type="molecule type" value="Genomic_DNA"/>
</dbReference>